<gene>
    <name evidence="7" type="ORF">GM51_9750</name>
</gene>
<protein>
    <recommendedName>
        <fullName evidence="8">ABC transporter permease</fullName>
    </recommendedName>
</protein>
<evidence type="ECO:0000256" key="5">
    <source>
        <dbReference type="ARBA" id="ARBA00023136"/>
    </source>
</evidence>
<evidence type="ECO:0000256" key="2">
    <source>
        <dbReference type="ARBA" id="ARBA00022475"/>
    </source>
</evidence>
<feature type="transmembrane region" description="Helical" evidence="6">
    <location>
        <begin position="23"/>
        <end position="42"/>
    </location>
</feature>
<dbReference type="AlphaFoldDB" id="A0A094Q0W5"/>
<dbReference type="GO" id="GO:0022857">
    <property type="term" value="F:transmembrane transporter activity"/>
    <property type="evidence" value="ECO:0007669"/>
    <property type="project" value="InterPro"/>
</dbReference>
<dbReference type="Pfam" id="PF02653">
    <property type="entry name" value="BPD_transp_2"/>
    <property type="match status" value="1"/>
</dbReference>
<keyword evidence="5 6" id="KW-0472">Membrane</keyword>
<name>A0A094Q0W5_9ZZZZ</name>
<feature type="transmembrane region" description="Helical" evidence="6">
    <location>
        <begin position="80"/>
        <end position="100"/>
    </location>
</feature>
<evidence type="ECO:0000256" key="3">
    <source>
        <dbReference type="ARBA" id="ARBA00022692"/>
    </source>
</evidence>
<dbReference type="EMBL" id="JNSL01000055">
    <property type="protein sequence ID" value="KGA17755.1"/>
    <property type="molecule type" value="Genomic_DNA"/>
</dbReference>
<feature type="transmembrane region" description="Helical" evidence="6">
    <location>
        <begin position="279"/>
        <end position="297"/>
    </location>
</feature>
<keyword evidence="2" id="KW-1003">Cell membrane</keyword>
<evidence type="ECO:0000256" key="4">
    <source>
        <dbReference type="ARBA" id="ARBA00022989"/>
    </source>
</evidence>
<keyword evidence="4 6" id="KW-1133">Transmembrane helix</keyword>
<accession>A0A094Q0W5</accession>
<comment type="caution">
    <text evidence="7">The sequence shown here is derived from an EMBL/GenBank/DDBJ whole genome shotgun (WGS) entry which is preliminary data.</text>
</comment>
<evidence type="ECO:0000256" key="6">
    <source>
        <dbReference type="SAM" id="Phobius"/>
    </source>
</evidence>
<feature type="transmembrane region" description="Helical" evidence="6">
    <location>
        <begin position="106"/>
        <end position="128"/>
    </location>
</feature>
<sequence length="330" mass="34525">MSKRTNKESVSGDAKRKLDFGSFFRRQGLLLMLILMIIFFRFQSPEYFLTFDNAITILVGATALGIMASAQTPLIISGGIDVSVGSVVAITTVIVGKLLATGMSSWLVVLIALFIGVLIGVLNGFIVVQLGVNPFITTLGTMSFFSGLAFILSAGQTVSIRDPLFDWFLYTKVFSIPVLVIIVVFVMALAYFIERKTVVGRNIFAIGGNKEAARLSGISTKMLPLGLYVTSSFSAAVAGVILVSQLGSASPQLGTSYLLSVVTAVILGGTSLAGGRGSVAGTAIAVGILATLSNGFAQMQLPSYGQTTALGAALIIAVLVDQTSSKVKSK</sequence>
<comment type="subcellular location">
    <subcellularLocation>
        <location evidence="1">Cell membrane</location>
        <topology evidence="1">Multi-pass membrane protein</topology>
    </subcellularLocation>
</comment>
<reference evidence="7" key="1">
    <citation type="submission" date="2014-06" db="EMBL/GenBank/DDBJ databases">
        <title>Key roles for freshwater Actinobacteria revealed by deep metagenomic sequencing.</title>
        <authorList>
            <person name="Ghai R."/>
            <person name="Mizuno C.M."/>
            <person name="Picazo A."/>
            <person name="Camacho A."/>
            <person name="Rodriguez-Valera F."/>
        </authorList>
    </citation>
    <scope>NUCLEOTIDE SEQUENCE</scope>
</reference>
<proteinExistence type="predicted"/>
<feature type="transmembrane region" description="Helical" evidence="6">
    <location>
        <begin position="135"/>
        <end position="154"/>
    </location>
</feature>
<evidence type="ECO:0000256" key="1">
    <source>
        <dbReference type="ARBA" id="ARBA00004651"/>
    </source>
</evidence>
<keyword evidence="3 6" id="KW-0812">Transmembrane</keyword>
<feature type="transmembrane region" description="Helical" evidence="6">
    <location>
        <begin position="253"/>
        <end position="272"/>
    </location>
</feature>
<dbReference type="GO" id="GO:0005886">
    <property type="term" value="C:plasma membrane"/>
    <property type="evidence" value="ECO:0007669"/>
    <property type="project" value="UniProtKB-SubCell"/>
</dbReference>
<organism evidence="7">
    <name type="scientific">freshwater metagenome</name>
    <dbReference type="NCBI Taxonomy" id="449393"/>
    <lineage>
        <taxon>unclassified sequences</taxon>
        <taxon>metagenomes</taxon>
        <taxon>ecological metagenomes</taxon>
    </lineage>
</organism>
<dbReference type="PANTHER" id="PTHR32196">
    <property type="entry name" value="ABC TRANSPORTER PERMEASE PROTEIN YPHD-RELATED-RELATED"/>
    <property type="match status" value="1"/>
</dbReference>
<feature type="transmembrane region" description="Helical" evidence="6">
    <location>
        <begin position="225"/>
        <end position="247"/>
    </location>
</feature>
<evidence type="ECO:0008006" key="8">
    <source>
        <dbReference type="Google" id="ProtNLM"/>
    </source>
</evidence>
<feature type="transmembrane region" description="Helical" evidence="6">
    <location>
        <begin position="303"/>
        <end position="320"/>
    </location>
</feature>
<feature type="transmembrane region" description="Helical" evidence="6">
    <location>
        <begin position="174"/>
        <end position="193"/>
    </location>
</feature>
<dbReference type="InterPro" id="IPR001851">
    <property type="entry name" value="ABC_transp_permease"/>
</dbReference>
<feature type="transmembrane region" description="Helical" evidence="6">
    <location>
        <begin position="48"/>
        <end position="68"/>
    </location>
</feature>
<dbReference type="CDD" id="cd06579">
    <property type="entry name" value="TM_PBP1_transp_AraH_like"/>
    <property type="match status" value="1"/>
</dbReference>
<evidence type="ECO:0000313" key="7">
    <source>
        <dbReference type="EMBL" id="KGA17755.1"/>
    </source>
</evidence>